<reference evidence="6" key="1">
    <citation type="submission" date="2020-10" db="EMBL/GenBank/DDBJ databases">
        <authorList>
            <person name="Gilroy R."/>
        </authorList>
    </citation>
    <scope>NUCLEOTIDE SEQUENCE</scope>
    <source>
        <strain evidence="6">7293</strain>
    </source>
</reference>
<dbReference type="EC" id="3.2.1.26" evidence="2"/>
<comment type="similarity">
    <text evidence="1">Belongs to the glycosyl hydrolase 32 family.</text>
</comment>
<evidence type="ECO:0000313" key="6">
    <source>
        <dbReference type="EMBL" id="MBO8436543.1"/>
    </source>
</evidence>
<dbReference type="PANTHER" id="PTHR43101">
    <property type="entry name" value="BETA-FRUCTOSIDASE"/>
    <property type="match status" value="1"/>
</dbReference>
<reference evidence="6" key="2">
    <citation type="journal article" date="2021" name="PeerJ">
        <title>Extensive microbial diversity within the chicken gut microbiome revealed by metagenomics and culture.</title>
        <authorList>
            <person name="Gilroy R."/>
            <person name="Ravi A."/>
            <person name="Getino M."/>
            <person name="Pursley I."/>
            <person name="Horton D.L."/>
            <person name="Alikhan N.F."/>
            <person name="Baker D."/>
            <person name="Gharbi K."/>
            <person name="Hall N."/>
            <person name="Watson M."/>
            <person name="Adriaenssens E.M."/>
            <person name="Foster-Nyarko E."/>
            <person name="Jarju S."/>
            <person name="Secka A."/>
            <person name="Antonio M."/>
            <person name="Oren A."/>
            <person name="Chaudhuri R.R."/>
            <person name="La Ragione R."/>
            <person name="Hildebrand F."/>
            <person name="Pallen M.J."/>
        </authorList>
    </citation>
    <scope>NUCLEOTIDE SEQUENCE</scope>
    <source>
        <strain evidence="6">7293</strain>
    </source>
</reference>
<name>A0A9D9E143_9SPIO</name>
<dbReference type="SMART" id="SM00640">
    <property type="entry name" value="Glyco_32"/>
    <property type="match status" value="1"/>
</dbReference>
<evidence type="ECO:0000256" key="1">
    <source>
        <dbReference type="ARBA" id="ARBA00009902"/>
    </source>
</evidence>
<dbReference type="InterPro" id="IPR051214">
    <property type="entry name" value="GH32_Enzymes"/>
</dbReference>
<sequence length="482" mass="55904">MSISYKPSDAYVGDVIPFYENGRYYAYYLHDPRKRNSGIYAEDTTWYLVETSDGLNYEDKGCILPTGDETTPYLNNYTGSVIKHTDGRYYAFFTAFNDLNEKYRVNGKSVQSVMMASGETPEKLEINKDFRLVADDRIYEVYDWRDPFVFFNEEENLYWMLLCARHKGSGYHRGGCIGLCKSKDLKIWEYAEPFYEPGMYITMECPEVFRMKGRWYLVFSTFSDRFLTHYRFSDTLSGPWVIPYEDSLDCRSDYAIKTAGTEDERIAFGWISTKLGERDEGPWEWGGTMIAHRLTADEKSGELKVSILDALDEYFSEHAEVETKIVNGNFDDDTLYSPGMGALLHEVKEKEFMIELEADVSCREFGLFIGSDEKLEEGYQIRVSNGTLSLDRWPRKEQGIYQWQIDGDIPFAIETVRYFDPSQKHFQIKLIRSDDVLIVYLNDSFVMSTRVYGHYSGLAGLYTVGGSIHLNSYRLRLSGKDR</sequence>
<evidence type="ECO:0000313" key="7">
    <source>
        <dbReference type="Proteomes" id="UP000823615"/>
    </source>
</evidence>
<evidence type="ECO:0000256" key="3">
    <source>
        <dbReference type="ARBA" id="ARBA00022801"/>
    </source>
</evidence>
<keyword evidence="3" id="KW-0378">Hydrolase</keyword>
<dbReference type="EMBL" id="JADIMT010000070">
    <property type="protein sequence ID" value="MBO8436543.1"/>
    <property type="molecule type" value="Genomic_DNA"/>
</dbReference>
<dbReference type="InterPro" id="IPR001362">
    <property type="entry name" value="Glyco_hydro_32"/>
</dbReference>
<gene>
    <name evidence="6" type="ORF">IAA97_06150</name>
</gene>
<organism evidence="6 7">
    <name type="scientific">Candidatus Ornithospirochaeta stercoripullorum</name>
    <dbReference type="NCBI Taxonomy" id="2840899"/>
    <lineage>
        <taxon>Bacteria</taxon>
        <taxon>Pseudomonadati</taxon>
        <taxon>Spirochaetota</taxon>
        <taxon>Spirochaetia</taxon>
        <taxon>Spirochaetales</taxon>
        <taxon>Spirochaetaceae</taxon>
        <taxon>Spirochaetaceae incertae sedis</taxon>
        <taxon>Candidatus Ornithospirochaeta</taxon>
    </lineage>
</organism>
<dbReference type="InterPro" id="IPR023296">
    <property type="entry name" value="Glyco_hydro_beta-prop_sf"/>
</dbReference>
<evidence type="ECO:0000259" key="5">
    <source>
        <dbReference type="Pfam" id="PF00251"/>
    </source>
</evidence>
<dbReference type="Gene3D" id="2.60.120.560">
    <property type="entry name" value="Exo-inulinase, domain 1"/>
    <property type="match status" value="1"/>
</dbReference>
<dbReference type="Proteomes" id="UP000823615">
    <property type="component" value="Unassembled WGS sequence"/>
</dbReference>
<evidence type="ECO:0000256" key="4">
    <source>
        <dbReference type="ARBA" id="ARBA00023295"/>
    </source>
</evidence>
<protein>
    <recommendedName>
        <fullName evidence="2">beta-fructofuranosidase</fullName>
        <ecNumber evidence="2">3.2.1.26</ecNumber>
    </recommendedName>
</protein>
<proteinExistence type="inferred from homology"/>
<dbReference type="GO" id="GO:0005975">
    <property type="term" value="P:carbohydrate metabolic process"/>
    <property type="evidence" value="ECO:0007669"/>
    <property type="project" value="InterPro"/>
</dbReference>
<keyword evidence="4" id="KW-0326">Glycosidase</keyword>
<dbReference type="GO" id="GO:0004564">
    <property type="term" value="F:beta-fructofuranosidase activity"/>
    <property type="evidence" value="ECO:0007669"/>
    <property type="project" value="UniProtKB-EC"/>
</dbReference>
<feature type="domain" description="Glycosyl hydrolase family 32 N-terminal" evidence="5">
    <location>
        <begin position="17"/>
        <end position="296"/>
    </location>
</feature>
<dbReference type="CDD" id="cd08995">
    <property type="entry name" value="GH32_EcAec43-like"/>
    <property type="match status" value="1"/>
</dbReference>
<accession>A0A9D9E143</accession>
<dbReference type="InterPro" id="IPR013148">
    <property type="entry name" value="Glyco_hydro_32_N"/>
</dbReference>
<evidence type="ECO:0000256" key="2">
    <source>
        <dbReference type="ARBA" id="ARBA00012758"/>
    </source>
</evidence>
<dbReference type="SUPFAM" id="SSF75005">
    <property type="entry name" value="Arabinanase/levansucrase/invertase"/>
    <property type="match status" value="1"/>
</dbReference>
<comment type="caution">
    <text evidence="6">The sequence shown here is derived from an EMBL/GenBank/DDBJ whole genome shotgun (WGS) entry which is preliminary data.</text>
</comment>
<dbReference type="Pfam" id="PF00251">
    <property type="entry name" value="Glyco_hydro_32N"/>
    <property type="match status" value="1"/>
</dbReference>
<dbReference type="PANTHER" id="PTHR43101:SF1">
    <property type="entry name" value="BETA-FRUCTOSIDASE"/>
    <property type="match status" value="1"/>
</dbReference>
<dbReference type="AlphaFoldDB" id="A0A9D9E143"/>
<dbReference type="Gene3D" id="2.115.10.20">
    <property type="entry name" value="Glycosyl hydrolase domain, family 43"/>
    <property type="match status" value="1"/>
</dbReference>